<dbReference type="AlphaFoldDB" id="A0A0F9G8C2"/>
<name>A0A0F9G8C2_9ZZZZ</name>
<accession>A0A0F9G8C2</accession>
<evidence type="ECO:0000313" key="1">
    <source>
        <dbReference type="EMBL" id="KKL95003.1"/>
    </source>
</evidence>
<organism evidence="1">
    <name type="scientific">marine sediment metagenome</name>
    <dbReference type="NCBI Taxonomy" id="412755"/>
    <lineage>
        <taxon>unclassified sequences</taxon>
        <taxon>metagenomes</taxon>
        <taxon>ecological metagenomes</taxon>
    </lineage>
</organism>
<gene>
    <name evidence="1" type="ORF">LCGC14_1858950</name>
</gene>
<dbReference type="EMBL" id="LAZR01018787">
    <property type="protein sequence ID" value="KKL95003.1"/>
    <property type="molecule type" value="Genomic_DNA"/>
</dbReference>
<protein>
    <submittedName>
        <fullName evidence="1">Uncharacterized protein</fullName>
    </submittedName>
</protein>
<sequence>MKKGIETEGDGVKEIFDSFHKGMDVLEKGAYNFLDAVRGE</sequence>
<proteinExistence type="predicted"/>
<reference evidence="1" key="1">
    <citation type="journal article" date="2015" name="Nature">
        <title>Complex archaea that bridge the gap between prokaryotes and eukaryotes.</title>
        <authorList>
            <person name="Spang A."/>
            <person name="Saw J.H."/>
            <person name="Jorgensen S.L."/>
            <person name="Zaremba-Niedzwiedzka K."/>
            <person name="Martijn J."/>
            <person name="Lind A.E."/>
            <person name="van Eijk R."/>
            <person name="Schleper C."/>
            <person name="Guy L."/>
            <person name="Ettema T.J."/>
        </authorList>
    </citation>
    <scope>NUCLEOTIDE SEQUENCE</scope>
</reference>
<comment type="caution">
    <text evidence="1">The sequence shown here is derived from an EMBL/GenBank/DDBJ whole genome shotgun (WGS) entry which is preliminary data.</text>
</comment>